<organism evidence="2 3">
    <name type="scientific">Mycobacterium asiaticum</name>
    <dbReference type="NCBI Taxonomy" id="1790"/>
    <lineage>
        <taxon>Bacteria</taxon>
        <taxon>Bacillati</taxon>
        <taxon>Actinomycetota</taxon>
        <taxon>Actinomycetes</taxon>
        <taxon>Mycobacteriales</taxon>
        <taxon>Mycobacteriaceae</taxon>
        <taxon>Mycobacterium</taxon>
    </lineage>
</organism>
<dbReference type="EMBL" id="LZLS01000198">
    <property type="protein sequence ID" value="OBK21670.1"/>
    <property type="molecule type" value="Genomic_DNA"/>
</dbReference>
<sequence>MATILAYTSPALGHLLPVSALLSELDGRGHEIHVRTLADGVPTAEGLGFSAGAIDPRIEQIELDDWKATNARAALQRAVKVFGRRAAYEVTDLGTAIERVRPDALIVDVNCWGALSAAESGDIPWACFSPYTPTLRSPGVPPFGLGLKPMPGRLGRWRDAAVLAVVTRSVERVMLPPINAIRTEVGVPKVGSVDEFVRRAPLVLVASGKPFQYPETDWGDAVQMIGPCVLDPLLDSSPDWLTSIERPIVLVTTSSEKQSDTTLALTALAALSNEPVHVVVTLAAGQLAEVPTSPNATVRQFVPHGAVLDRAVCVVTHGGMGATQKALARGIPVCVVPFGRDQFEVARRVEVARCGTRLPAKKLSVTRLRAKVCEAMTMTEGAARVANGFAATGGTARGADLVEQRVLGRSGN</sequence>
<evidence type="ECO:0000313" key="2">
    <source>
        <dbReference type="EMBL" id="OBK21670.1"/>
    </source>
</evidence>
<dbReference type="InterPro" id="IPR050426">
    <property type="entry name" value="Glycosyltransferase_28"/>
</dbReference>
<accession>A0A1A3NK03</accession>
<dbReference type="Gene3D" id="3.40.50.2000">
    <property type="entry name" value="Glycogen Phosphorylase B"/>
    <property type="match status" value="2"/>
</dbReference>
<evidence type="ECO:0000259" key="1">
    <source>
        <dbReference type="Pfam" id="PF06722"/>
    </source>
</evidence>
<dbReference type="GO" id="GO:0017000">
    <property type="term" value="P:antibiotic biosynthetic process"/>
    <property type="evidence" value="ECO:0007669"/>
    <property type="project" value="UniProtKB-ARBA"/>
</dbReference>
<dbReference type="GO" id="GO:0008194">
    <property type="term" value="F:UDP-glycosyltransferase activity"/>
    <property type="evidence" value="ECO:0007669"/>
    <property type="project" value="InterPro"/>
</dbReference>
<dbReference type="Pfam" id="PF06722">
    <property type="entry name" value="EryCIII-like_C"/>
    <property type="match status" value="1"/>
</dbReference>
<evidence type="ECO:0000313" key="3">
    <source>
        <dbReference type="Proteomes" id="UP000093928"/>
    </source>
</evidence>
<name>A0A1A3NK03_MYCAS</name>
<dbReference type="CDD" id="cd03784">
    <property type="entry name" value="GT1_Gtf-like"/>
    <property type="match status" value="1"/>
</dbReference>
<dbReference type="InterPro" id="IPR010610">
    <property type="entry name" value="EryCIII-like_C"/>
</dbReference>
<dbReference type="Proteomes" id="UP000093928">
    <property type="component" value="Unassembled WGS sequence"/>
</dbReference>
<dbReference type="SUPFAM" id="SSF53756">
    <property type="entry name" value="UDP-Glycosyltransferase/glycogen phosphorylase"/>
    <property type="match status" value="1"/>
</dbReference>
<dbReference type="GO" id="GO:0016758">
    <property type="term" value="F:hexosyltransferase activity"/>
    <property type="evidence" value="ECO:0007669"/>
    <property type="project" value="UniProtKB-ARBA"/>
</dbReference>
<dbReference type="AlphaFoldDB" id="A0A1A3NK03"/>
<proteinExistence type="predicted"/>
<feature type="domain" description="Erythromycin biosynthesis protein CIII-like C-terminal" evidence="1">
    <location>
        <begin position="269"/>
        <end position="391"/>
    </location>
</feature>
<dbReference type="OrthoDB" id="6620093at2"/>
<keyword evidence="2" id="KW-0808">Transferase</keyword>
<dbReference type="PANTHER" id="PTHR48050:SF13">
    <property type="entry name" value="STEROL 3-BETA-GLUCOSYLTRANSFERASE UGT80A2"/>
    <property type="match status" value="1"/>
</dbReference>
<dbReference type="InterPro" id="IPR002213">
    <property type="entry name" value="UDP_glucos_trans"/>
</dbReference>
<protein>
    <submittedName>
        <fullName evidence="2">Glycosyl transferase</fullName>
    </submittedName>
</protein>
<dbReference type="PANTHER" id="PTHR48050">
    <property type="entry name" value="STEROL 3-BETA-GLUCOSYLTRANSFERASE"/>
    <property type="match status" value="1"/>
</dbReference>
<dbReference type="RefSeq" id="WP_065146373.1">
    <property type="nucleotide sequence ID" value="NZ_LZLS01000198.1"/>
</dbReference>
<comment type="caution">
    <text evidence="2">The sequence shown here is derived from an EMBL/GenBank/DDBJ whole genome shotgun (WGS) entry which is preliminary data.</text>
</comment>
<gene>
    <name evidence="2" type="ORF">A5634_09630</name>
</gene>
<reference evidence="2 3" key="1">
    <citation type="submission" date="2016-06" db="EMBL/GenBank/DDBJ databases">
        <authorList>
            <person name="Kjaerup R.B."/>
            <person name="Dalgaard T.S."/>
            <person name="Juul-Madsen H.R."/>
        </authorList>
    </citation>
    <scope>NUCLEOTIDE SEQUENCE [LARGE SCALE GENOMIC DNA]</scope>
    <source>
        <strain evidence="2 3">1165133.8</strain>
    </source>
</reference>